<dbReference type="SMART" id="SM00365">
    <property type="entry name" value="LRR_SD22"/>
    <property type="match status" value="2"/>
</dbReference>
<proteinExistence type="predicted"/>
<keyword evidence="4" id="KW-0969">Cilium</keyword>
<organism evidence="6">
    <name type="scientific">marine metagenome</name>
    <dbReference type="NCBI Taxonomy" id="408172"/>
    <lineage>
        <taxon>unclassified sequences</taxon>
        <taxon>metagenomes</taxon>
        <taxon>ecological metagenomes</taxon>
    </lineage>
</organism>
<keyword evidence="5" id="KW-0966">Cell projection</keyword>
<evidence type="ECO:0000256" key="5">
    <source>
        <dbReference type="ARBA" id="ARBA00023273"/>
    </source>
</evidence>
<comment type="subcellular location">
    <subcellularLocation>
        <location evidence="1">Cell projection</location>
        <location evidence="1">Cilium</location>
    </subcellularLocation>
</comment>
<evidence type="ECO:0000256" key="4">
    <source>
        <dbReference type="ARBA" id="ARBA00023069"/>
    </source>
</evidence>
<evidence type="ECO:0000313" key="6">
    <source>
        <dbReference type="EMBL" id="SVC13939.1"/>
    </source>
</evidence>
<dbReference type="InterPro" id="IPR025875">
    <property type="entry name" value="Leu-rich_rpt_4"/>
</dbReference>
<evidence type="ECO:0000256" key="2">
    <source>
        <dbReference type="ARBA" id="ARBA00022614"/>
    </source>
</evidence>
<sequence>MPSSTFYAVLLALVLGVGCGGGKEEEKAAKVKAAAEAEAVAEAKAAIEKAIREELNKPTGELTKADYEKVTNLHLSGNKLTEVPKGLENLTQLKELWLDSNELTDVKGLENLTQLETLYLFSNNLTDVKGLEKLTQLTSLRLPFNPDLTKAQIAELQKALPECNILSNPSK</sequence>
<name>A0A382JQC4_9ZZZZ</name>
<keyword evidence="3" id="KW-0677">Repeat</keyword>
<dbReference type="InterPro" id="IPR032675">
    <property type="entry name" value="LRR_dom_sf"/>
</dbReference>
<dbReference type="Gene3D" id="3.80.10.10">
    <property type="entry name" value="Ribonuclease Inhibitor"/>
    <property type="match status" value="1"/>
</dbReference>
<dbReference type="PROSITE" id="PS51450">
    <property type="entry name" value="LRR"/>
    <property type="match status" value="2"/>
</dbReference>
<protein>
    <recommendedName>
        <fullName evidence="7">Leucine-rich repeat domain-containing protein</fullName>
    </recommendedName>
</protein>
<accession>A0A382JQC4</accession>
<evidence type="ECO:0000256" key="3">
    <source>
        <dbReference type="ARBA" id="ARBA00022737"/>
    </source>
</evidence>
<dbReference type="EMBL" id="UINC01075599">
    <property type="protein sequence ID" value="SVC13939.1"/>
    <property type="molecule type" value="Genomic_DNA"/>
</dbReference>
<reference evidence="6" key="1">
    <citation type="submission" date="2018-05" db="EMBL/GenBank/DDBJ databases">
        <authorList>
            <person name="Lanie J.A."/>
            <person name="Ng W.-L."/>
            <person name="Kazmierczak K.M."/>
            <person name="Andrzejewski T.M."/>
            <person name="Davidsen T.M."/>
            <person name="Wayne K.J."/>
            <person name="Tettelin H."/>
            <person name="Glass J.I."/>
            <person name="Rusch D."/>
            <person name="Podicherti R."/>
            <person name="Tsui H.-C.T."/>
            <person name="Winkler M.E."/>
        </authorList>
    </citation>
    <scope>NUCLEOTIDE SEQUENCE</scope>
</reference>
<dbReference type="InterPro" id="IPR001611">
    <property type="entry name" value="Leu-rich_rpt"/>
</dbReference>
<dbReference type="PANTHER" id="PTHR45973:SF9">
    <property type="entry name" value="LEUCINE-RICH REPEAT-CONTAINING PROTEIN 46"/>
    <property type="match status" value="1"/>
</dbReference>
<gene>
    <name evidence="6" type="ORF">METZ01_LOCUS266793</name>
</gene>
<evidence type="ECO:0008006" key="7">
    <source>
        <dbReference type="Google" id="ProtNLM"/>
    </source>
</evidence>
<dbReference type="AlphaFoldDB" id="A0A382JQC4"/>
<dbReference type="InterPro" id="IPR050576">
    <property type="entry name" value="Cilia_flagella_integrity"/>
</dbReference>
<keyword evidence="2" id="KW-0433">Leucine-rich repeat</keyword>
<dbReference type="Pfam" id="PF12799">
    <property type="entry name" value="LRR_4"/>
    <property type="match status" value="2"/>
</dbReference>
<dbReference type="SUPFAM" id="SSF52058">
    <property type="entry name" value="L domain-like"/>
    <property type="match status" value="1"/>
</dbReference>
<dbReference type="PANTHER" id="PTHR45973">
    <property type="entry name" value="PROTEIN PHOSPHATASE 1 REGULATORY SUBUNIT SDS22-RELATED"/>
    <property type="match status" value="1"/>
</dbReference>
<evidence type="ECO:0000256" key="1">
    <source>
        <dbReference type="ARBA" id="ARBA00004138"/>
    </source>
</evidence>